<evidence type="ECO:0000313" key="5">
    <source>
        <dbReference type="EMBL" id="MBH5143476.1"/>
    </source>
</evidence>
<dbReference type="SUPFAM" id="SSF46785">
    <property type="entry name" value="Winged helix' DNA-binding domain"/>
    <property type="match status" value="1"/>
</dbReference>
<organism evidence="5 6">
    <name type="scientific">Rhodococcus erythropolis</name>
    <name type="common">Arthrobacter picolinophilus</name>
    <dbReference type="NCBI Taxonomy" id="1833"/>
    <lineage>
        <taxon>Bacteria</taxon>
        <taxon>Bacillati</taxon>
        <taxon>Actinomycetota</taxon>
        <taxon>Actinomycetes</taxon>
        <taxon>Mycobacteriales</taxon>
        <taxon>Nocardiaceae</taxon>
        <taxon>Rhodococcus</taxon>
        <taxon>Rhodococcus erythropolis group</taxon>
    </lineage>
</organism>
<dbReference type="SMART" id="SM00345">
    <property type="entry name" value="HTH_GNTR"/>
    <property type="match status" value="1"/>
</dbReference>
<protein>
    <submittedName>
        <fullName evidence="5">Winged helix-turn-helix transcriptional regulator</fullName>
    </submittedName>
</protein>
<dbReference type="Gene3D" id="1.10.10.10">
    <property type="entry name" value="Winged helix-like DNA-binding domain superfamily/Winged helix DNA-binding domain"/>
    <property type="match status" value="1"/>
</dbReference>
<dbReference type="InterPro" id="IPR036388">
    <property type="entry name" value="WH-like_DNA-bd_sf"/>
</dbReference>
<keyword evidence="3" id="KW-0804">Transcription</keyword>
<evidence type="ECO:0000256" key="3">
    <source>
        <dbReference type="ARBA" id="ARBA00023163"/>
    </source>
</evidence>
<dbReference type="Proteomes" id="UP000627573">
    <property type="component" value="Unassembled WGS sequence"/>
</dbReference>
<name>A0A8I1D6X6_RHOER</name>
<keyword evidence="6" id="KW-1185">Reference proteome</keyword>
<evidence type="ECO:0000256" key="1">
    <source>
        <dbReference type="ARBA" id="ARBA00023015"/>
    </source>
</evidence>
<dbReference type="EMBL" id="JAECSB010000037">
    <property type="protein sequence ID" value="MBH5143476.1"/>
    <property type="molecule type" value="Genomic_DNA"/>
</dbReference>
<evidence type="ECO:0000313" key="6">
    <source>
        <dbReference type="Proteomes" id="UP000627573"/>
    </source>
</evidence>
<reference evidence="5 6" key="1">
    <citation type="submission" date="2020-12" db="EMBL/GenBank/DDBJ databases">
        <title>Draft genome sequence of furan degrading bacterial strain FUR100.</title>
        <authorList>
            <person name="Woiski C."/>
        </authorList>
    </citation>
    <scope>NUCLEOTIDE SEQUENCE [LARGE SCALE GENOMIC DNA]</scope>
    <source>
        <strain evidence="5 6">FUR100</strain>
    </source>
</reference>
<dbReference type="InterPro" id="IPR000524">
    <property type="entry name" value="Tscrpt_reg_HTH_GntR"/>
</dbReference>
<feature type="domain" description="HTH gntR-type" evidence="4">
    <location>
        <begin position="1"/>
        <end position="70"/>
    </location>
</feature>
<dbReference type="PANTHER" id="PTHR44846">
    <property type="entry name" value="MANNOSYL-D-GLYCERATE TRANSPORT/METABOLISM SYSTEM REPRESSOR MNGR-RELATED"/>
    <property type="match status" value="1"/>
</dbReference>
<keyword evidence="2" id="KW-0238">DNA-binding</keyword>
<dbReference type="Pfam" id="PF00392">
    <property type="entry name" value="GntR"/>
    <property type="match status" value="1"/>
</dbReference>
<dbReference type="InterPro" id="IPR050679">
    <property type="entry name" value="Bact_HTH_transcr_reg"/>
</dbReference>
<keyword evidence="1" id="KW-0805">Transcription regulation</keyword>
<sequence>MAVYHDLADRLRERITSGEWELGTKLPSISELQDEYGIRSLNTVRAAQQRLAEEGLIETRQGVGAFVVGNEPLTAVDVPGELAQIRERLTTVLAAMDSESKHSLTIDLDDPAEPHLYFVLTDALEEWAGRMRDRVEDEPDHPNSPHHIEWADTADRLRRKVDDAV</sequence>
<dbReference type="InterPro" id="IPR036390">
    <property type="entry name" value="WH_DNA-bd_sf"/>
</dbReference>
<gene>
    <name evidence="5" type="ORF">I3517_12690</name>
</gene>
<dbReference type="PROSITE" id="PS50949">
    <property type="entry name" value="HTH_GNTR"/>
    <property type="match status" value="1"/>
</dbReference>
<dbReference type="GO" id="GO:0003677">
    <property type="term" value="F:DNA binding"/>
    <property type="evidence" value="ECO:0007669"/>
    <property type="project" value="UniProtKB-KW"/>
</dbReference>
<dbReference type="RefSeq" id="WP_197941053.1">
    <property type="nucleotide sequence ID" value="NZ_JAECSB010000037.1"/>
</dbReference>
<accession>A0A8I1D6X6</accession>
<comment type="caution">
    <text evidence="5">The sequence shown here is derived from an EMBL/GenBank/DDBJ whole genome shotgun (WGS) entry which is preliminary data.</text>
</comment>
<proteinExistence type="predicted"/>
<dbReference type="AlphaFoldDB" id="A0A8I1D6X6"/>
<evidence type="ECO:0000259" key="4">
    <source>
        <dbReference type="PROSITE" id="PS50949"/>
    </source>
</evidence>
<evidence type="ECO:0000256" key="2">
    <source>
        <dbReference type="ARBA" id="ARBA00023125"/>
    </source>
</evidence>
<dbReference type="GO" id="GO:0003700">
    <property type="term" value="F:DNA-binding transcription factor activity"/>
    <property type="evidence" value="ECO:0007669"/>
    <property type="project" value="InterPro"/>
</dbReference>
<dbReference type="CDD" id="cd07377">
    <property type="entry name" value="WHTH_GntR"/>
    <property type="match status" value="1"/>
</dbReference>